<evidence type="ECO:0000313" key="2">
    <source>
        <dbReference type="Proteomes" id="UP001060085"/>
    </source>
</evidence>
<comment type="caution">
    <text evidence="1">The sequence shown here is derived from an EMBL/GenBank/DDBJ whole genome shotgun (WGS) entry which is preliminary data.</text>
</comment>
<organism evidence="1 2">
    <name type="scientific">Catharanthus roseus</name>
    <name type="common">Madagascar periwinkle</name>
    <name type="synonym">Vinca rosea</name>
    <dbReference type="NCBI Taxonomy" id="4058"/>
    <lineage>
        <taxon>Eukaryota</taxon>
        <taxon>Viridiplantae</taxon>
        <taxon>Streptophyta</taxon>
        <taxon>Embryophyta</taxon>
        <taxon>Tracheophyta</taxon>
        <taxon>Spermatophyta</taxon>
        <taxon>Magnoliopsida</taxon>
        <taxon>eudicotyledons</taxon>
        <taxon>Gunneridae</taxon>
        <taxon>Pentapetalae</taxon>
        <taxon>asterids</taxon>
        <taxon>lamiids</taxon>
        <taxon>Gentianales</taxon>
        <taxon>Apocynaceae</taxon>
        <taxon>Rauvolfioideae</taxon>
        <taxon>Vinceae</taxon>
        <taxon>Catharanthinae</taxon>
        <taxon>Catharanthus</taxon>
    </lineage>
</organism>
<gene>
    <name evidence="1" type="ORF">M9H77_35634</name>
</gene>
<name>A0ACB9ZQG7_CATRO</name>
<evidence type="ECO:0000313" key="1">
    <source>
        <dbReference type="EMBL" id="KAI5649629.1"/>
    </source>
</evidence>
<protein>
    <submittedName>
        <fullName evidence="1">Uncharacterized protein</fullName>
    </submittedName>
</protein>
<sequence>MRKQEKLMIIDQKIIARNEKYAPIDITNWRLMVEDRLLDILKAVKVTYSFAMKVTHNNDISCSIGCSRGSNDSFAQGMGDERNDRERMMGLGVTPNDLWRKVPSKKISYRVFQEQQTMLEKLDERYQEQGMISKARGENGEYAIYDTKPQSKWLTMNTRGPSSSSCPMP</sequence>
<accession>A0ACB9ZQG7</accession>
<keyword evidence="2" id="KW-1185">Reference proteome</keyword>
<proteinExistence type="predicted"/>
<dbReference type="EMBL" id="CM044708">
    <property type="protein sequence ID" value="KAI5649629.1"/>
    <property type="molecule type" value="Genomic_DNA"/>
</dbReference>
<reference evidence="2" key="1">
    <citation type="journal article" date="2023" name="Nat. Plants">
        <title>Single-cell RNA sequencing provides a high-resolution roadmap for understanding the multicellular compartmentation of specialized metabolism.</title>
        <authorList>
            <person name="Sun S."/>
            <person name="Shen X."/>
            <person name="Li Y."/>
            <person name="Li Y."/>
            <person name="Wang S."/>
            <person name="Li R."/>
            <person name="Zhang H."/>
            <person name="Shen G."/>
            <person name="Guo B."/>
            <person name="Wei J."/>
            <person name="Xu J."/>
            <person name="St-Pierre B."/>
            <person name="Chen S."/>
            <person name="Sun C."/>
        </authorList>
    </citation>
    <scope>NUCLEOTIDE SEQUENCE [LARGE SCALE GENOMIC DNA]</scope>
</reference>
<dbReference type="Proteomes" id="UP001060085">
    <property type="component" value="Linkage Group LG08"/>
</dbReference>